<feature type="binding site" evidence="14">
    <location>
        <position position="38"/>
    </location>
    <ligand>
        <name>Mg(2+)</name>
        <dbReference type="ChEBI" id="CHEBI:18420"/>
    </ligand>
</feature>
<dbReference type="AlphaFoldDB" id="A0A7S2GGR7"/>
<sequence>MWVFQWLQELIASFLLSLGIVDKEATIILIGLDNAGKTTLLHKLSKGVFGSFPPTEKRHQDKFKVGGVQFQAWDLGGHEAVRYLWDDWLPSAGGIVFMVDGADSDRLAECEEELAALAKNEELFGVPIVVLFNKVDLSYALSDEELYVALNWEELRDREGPIMSFRTSIRDGTGYTQGIQWLAQNL</sequence>
<feature type="binding site" evidence="12">
    <location>
        <position position="134"/>
    </location>
    <ligand>
        <name>GTP</name>
        <dbReference type="ChEBI" id="CHEBI:37565"/>
    </ligand>
</feature>
<dbReference type="SMART" id="SM00178">
    <property type="entry name" value="SAR"/>
    <property type="match status" value="1"/>
</dbReference>
<keyword evidence="4 15" id="KW-0813">Transport</keyword>
<evidence type="ECO:0000256" key="9">
    <source>
        <dbReference type="ARBA" id="ARBA00023034"/>
    </source>
</evidence>
<dbReference type="GO" id="GO:0005525">
    <property type="term" value="F:GTP binding"/>
    <property type="evidence" value="ECO:0007669"/>
    <property type="project" value="UniProtKB-KW"/>
</dbReference>
<evidence type="ECO:0000256" key="1">
    <source>
        <dbReference type="ARBA" id="ARBA00004240"/>
    </source>
</evidence>
<feature type="binding site" evidence="12">
    <location>
        <position position="38"/>
    </location>
    <ligand>
        <name>GTP</name>
        <dbReference type="ChEBI" id="CHEBI:37565"/>
    </ligand>
</feature>
<dbReference type="InterPro" id="IPR005225">
    <property type="entry name" value="Small_GTP-bd"/>
</dbReference>
<evidence type="ECO:0000256" key="13">
    <source>
        <dbReference type="PIRSR" id="PIRSR606689-1"/>
    </source>
</evidence>
<evidence type="ECO:0000256" key="5">
    <source>
        <dbReference type="ARBA" id="ARBA00022741"/>
    </source>
</evidence>
<feature type="binding site" evidence="13">
    <location>
        <begin position="133"/>
        <end position="136"/>
    </location>
    <ligand>
        <name>GTP</name>
        <dbReference type="ChEBI" id="CHEBI:37565"/>
    </ligand>
</feature>
<keyword evidence="7 15" id="KW-0931">ER-Golgi transport</keyword>
<accession>A0A7S2GGR7</accession>
<feature type="binding site" evidence="12">
    <location>
        <position position="133"/>
    </location>
    <ligand>
        <name>GTP</name>
        <dbReference type="ChEBI" id="CHEBI:37565"/>
    </ligand>
</feature>
<dbReference type="PANTHER" id="PTHR45684">
    <property type="entry name" value="RE74312P"/>
    <property type="match status" value="1"/>
</dbReference>
<evidence type="ECO:0000256" key="15">
    <source>
        <dbReference type="RuleBase" id="RU003926"/>
    </source>
</evidence>
<gene>
    <name evidence="17" type="ORF">DSPE1174_LOCUS21145</name>
</gene>
<evidence type="ECO:0000313" key="17">
    <source>
        <dbReference type="EMBL" id="CAD9450609.1"/>
    </source>
</evidence>
<evidence type="ECO:0000256" key="10">
    <source>
        <dbReference type="ARBA" id="ARBA00023134"/>
    </source>
</evidence>
<keyword evidence="8 15" id="KW-0653">Protein transport</keyword>
<feature type="binding site" evidence="12">
    <location>
        <position position="39"/>
    </location>
    <ligand>
        <name>GTP</name>
        <dbReference type="ChEBI" id="CHEBI:37565"/>
    </ligand>
</feature>
<dbReference type="GO" id="GO:0003924">
    <property type="term" value="F:GTPase activity"/>
    <property type="evidence" value="ECO:0007669"/>
    <property type="project" value="InterPro"/>
</dbReference>
<evidence type="ECO:0000256" key="16">
    <source>
        <dbReference type="SAM" id="SignalP"/>
    </source>
</evidence>
<dbReference type="InterPro" id="IPR006687">
    <property type="entry name" value="Small_GTPase_SAR1"/>
</dbReference>
<feature type="binding site" evidence="12">
    <location>
        <position position="169"/>
    </location>
    <ligand>
        <name>GTP</name>
        <dbReference type="ChEBI" id="CHEBI:37565"/>
    </ligand>
</feature>
<keyword evidence="6 15" id="KW-0256">Endoplasmic reticulum</keyword>
<proteinExistence type="inferred from homology"/>
<dbReference type="GO" id="GO:0005783">
    <property type="term" value="C:endoplasmic reticulum"/>
    <property type="evidence" value="ECO:0007669"/>
    <property type="project" value="UniProtKB-SubCell"/>
</dbReference>
<dbReference type="NCBIfam" id="TIGR00231">
    <property type="entry name" value="small_GTP"/>
    <property type="match status" value="1"/>
</dbReference>
<feature type="binding site" evidence="12">
    <location>
        <position position="36"/>
    </location>
    <ligand>
        <name>GTP</name>
        <dbReference type="ChEBI" id="CHEBI:37565"/>
    </ligand>
</feature>
<name>A0A7S2GGR7_9STRA</name>
<feature type="binding site" evidence="14">
    <location>
        <position position="55"/>
    </location>
    <ligand>
        <name>Mg(2+)</name>
        <dbReference type="ChEBI" id="CHEBI:18420"/>
    </ligand>
</feature>
<protein>
    <submittedName>
        <fullName evidence="17">Uncharacterized protein</fullName>
    </submittedName>
</protein>
<dbReference type="PRINTS" id="PR00328">
    <property type="entry name" value="SAR1GTPBP"/>
</dbReference>
<feature type="binding site" evidence="12">
    <location>
        <position position="34"/>
    </location>
    <ligand>
        <name>GTP</name>
        <dbReference type="ChEBI" id="CHEBI:37565"/>
    </ligand>
</feature>
<dbReference type="GO" id="GO:0046872">
    <property type="term" value="F:metal ion binding"/>
    <property type="evidence" value="ECO:0007669"/>
    <property type="project" value="UniProtKB-KW"/>
</dbReference>
<dbReference type="GO" id="GO:0005794">
    <property type="term" value="C:Golgi apparatus"/>
    <property type="evidence" value="ECO:0007669"/>
    <property type="project" value="UniProtKB-SubCell"/>
</dbReference>
<feature type="binding site" evidence="11">
    <location>
        <position position="33"/>
    </location>
    <ligand>
        <name>Mg(2+)</name>
        <dbReference type="ChEBI" id="CHEBI:18420"/>
    </ligand>
</feature>
<keyword evidence="10 13" id="KW-0342">GTP-binding</keyword>
<dbReference type="SUPFAM" id="SSF52540">
    <property type="entry name" value="P-loop containing nucleoside triphosphate hydrolases"/>
    <property type="match status" value="1"/>
</dbReference>
<evidence type="ECO:0000256" key="11">
    <source>
        <dbReference type="PIRSR" id="PIRSR606687-1"/>
    </source>
</evidence>
<keyword evidence="11" id="KW-0479">Metal-binding</keyword>
<dbReference type="SMART" id="SM00177">
    <property type="entry name" value="ARF"/>
    <property type="match status" value="1"/>
</dbReference>
<evidence type="ECO:0000256" key="3">
    <source>
        <dbReference type="ARBA" id="ARBA00007507"/>
    </source>
</evidence>
<organism evidence="17">
    <name type="scientific">Octactis speculum</name>
    <dbReference type="NCBI Taxonomy" id="3111310"/>
    <lineage>
        <taxon>Eukaryota</taxon>
        <taxon>Sar</taxon>
        <taxon>Stramenopiles</taxon>
        <taxon>Ochrophyta</taxon>
        <taxon>Dictyochophyceae</taxon>
        <taxon>Dictyochales</taxon>
        <taxon>Dictyochaceae</taxon>
        <taxon>Octactis</taxon>
    </lineage>
</organism>
<feature type="signal peptide" evidence="16">
    <location>
        <begin position="1"/>
        <end position="25"/>
    </location>
</feature>
<feature type="binding site" evidence="12">
    <location>
        <position position="136"/>
    </location>
    <ligand>
        <name>GTP</name>
        <dbReference type="ChEBI" id="CHEBI:37565"/>
    </ligand>
</feature>
<reference evidence="17" key="1">
    <citation type="submission" date="2021-01" db="EMBL/GenBank/DDBJ databases">
        <authorList>
            <person name="Corre E."/>
            <person name="Pelletier E."/>
            <person name="Niang G."/>
            <person name="Scheremetjew M."/>
            <person name="Finn R."/>
            <person name="Kale V."/>
            <person name="Holt S."/>
            <person name="Cochrane G."/>
            <person name="Meng A."/>
            <person name="Brown T."/>
            <person name="Cohen L."/>
        </authorList>
    </citation>
    <scope>NUCLEOTIDE SEQUENCE</scope>
    <source>
        <strain evidence="17">CCMP1381</strain>
    </source>
</reference>
<dbReference type="PROSITE" id="PS51422">
    <property type="entry name" value="SAR1"/>
    <property type="match status" value="1"/>
</dbReference>
<dbReference type="InterPro" id="IPR006689">
    <property type="entry name" value="Small_GTPase_ARF/SAR"/>
</dbReference>
<evidence type="ECO:0000256" key="12">
    <source>
        <dbReference type="PIRSR" id="PIRSR606687-2"/>
    </source>
</evidence>
<comment type="subcellular location">
    <subcellularLocation>
        <location evidence="1">Endoplasmic reticulum</location>
    </subcellularLocation>
    <subcellularLocation>
        <location evidence="2">Golgi apparatus</location>
    </subcellularLocation>
</comment>
<dbReference type="EMBL" id="HBGS01041088">
    <property type="protein sequence ID" value="CAD9450609.1"/>
    <property type="molecule type" value="Transcribed_RNA"/>
</dbReference>
<comment type="similarity">
    <text evidence="3 15">Belongs to the small GTPase superfamily. SAR1 family.</text>
</comment>
<dbReference type="GO" id="GO:0006886">
    <property type="term" value="P:intracellular protein transport"/>
    <property type="evidence" value="ECO:0007669"/>
    <property type="project" value="InterPro"/>
</dbReference>
<dbReference type="InterPro" id="IPR027417">
    <property type="entry name" value="P-loop_NTPase"/>
</dbReference>
<feature type="binding site" evidence="13">
    <location>
        <position position="77"/>
    </location>
    <ligand>
        <name>GTP</name>
        <dbReference type="ChEBI" id="CHEBI:37565"/>
    </ligand>
</feature>
<dbReference type="Gene3D" id="3.40.50.300">
    <property type="entry name" value="P-loop containing nucleotide triphosphate hydrolases"/>
    <property type="match status" value="1"/>
</dbReference>
<keyword evidence="11" id="KW-0460">Magnesium</keyword>
<feature type="binding site" evidence="13">
    <location>
        <begin position="31"/>
        <end position="38"/>
    </location>
    <ligand>
        <name>GTP</name>
        <dbReference type="ChEBI" id="CHEBI:37565"/>
    </ligand>
</feature>
<dbReference type="PROSITE" id="PS51417">
    <property type="entry name" value="ARF"/>
    <property type="match status" value="1"/>
</dbReference>
<evidence type="ECO:0000256" key="8">
    <source>
        <dbReference type="ARBA" id="ARBA00022927"/>
    </source>
</evidence>
<keyword evidence="5 12" id="KW-0547">Nucleotide-binding</keyword>
<evidence type="ECO:0000256" key="7">
    <source>
        <dbReference type="ARBA" id="ARBA00022892"/>
    </source>
</evidence>
<evidence type="ECO:0000256" key="14">
    <source>
        <dbReference type="PIRSR" id="PIRSR606689-2"/>
    </source>
</evidence>
<dbReference type="GO" id="GO:0016192">
    <property type="term" value="P:vesicle-mediated transport"/>
    <property type="evidence" value="ECO:0007669"/>
    <property type="project" value="UniProtKB-KW"/>
</dbReference>
<dbReference type="Pfam" id="PF00025">
    <property type="entry name" value="Arf"/>
    <property type="match status" value="1"/>
</dbReference>
<keyword evidence="16" id="KW-0732">Signal</keyword>
<feature type="chain" id="PRO_5030885480" evidence="16">
    <location>
        <begin position="26"/>
        <end position="186"/>
    </location>
</feature>
<evidence type="ECO:0000256" key="6">
    <source>
        <dbReference type="ARBA" id="ARBA00022824"/>
    </source>
</evidence>
<feature type="binding site" evidence="12">
    <location>
        <position position="37"/>
    </location>
    <ligand>
        <name>GTP</name>
        <dbReference type="ChEBI" id="CHEBI:37565"/>
    </ligand>
</feature>
<evidence type="ECO:0000256" key="4">
    <source>
        <dbReference type="ARBA" id="ARBA00022448"/>
    </source>
</evidence>
<evidence type="ECO:0000256" key="2">
    <source>
        <dbReference type="ARBA" id="ARBA00004555"/>
    </source>
</evidence>
<keyword evidence="9 15" id="KW-0333">Golgi apparatus</keyword>